<evidence type="ECO:0000259" key="2">
    <source>
        <dbReference type="PROSITE" id="PS50805"/>
    </source>
</evidence>
<dbReference type="InterPro" id="IPR050169">
    <property type="entry name" value="Krueppel_C2H2_ZnF"/>
</dbReference>
<name>A0A480NFH3_PIG</name>
<dbReference type="InterPro" id="IPR036051">
    <property type="entry name" value="KRAB_dom_sf"/>
</dbReference>
<reference evidence="3" key="1">
    <citation type="journal article" date="2019" name="PeerJ">
        <title>Genes of the pig, Sus scrofa, reconstructed with EvidentialGene.</title>
        <authorList>
            <person name="Gilbert D.G."/>
        </authorList>
    </citation>
    <scope>NUCLEOTIDE SEQUENCE</scope>
</reference>
<dbReference type="PANTHER" id="PTHR23232">
    <property type="entry name" value="KRAB DOMAIN C2H2 ZINC FINGER"/>
    <property type="match status" value="1"/>
</dbReference>
<dbReference type="InterPro" id="IPR001909">
    <property type="entry name" value="KRAB"/>
</dbReference>
<dbReference type="Gene3D" id="6.10.140.140">
    <property type="match status" value="1"/>
</dbReference>
<protein>
    <submittedName>
        <fullName evidence="3">Zinc finger protein 133 isoform c-like</fullName>
    </submittedName>
</protein>
<dbReference type="SMART" id="SM00349">
    <property type="entry name" value="KRAB"/>
    <property type="match status" value="1"/>
</dbReference>
<accession>A0A480NFH3</accession>
<dbReference type="EMBL" id="DQIR01141363">
    <property type="protein sequence ID" value="HDA96839.1"/>
    <property type="molecule type" value="Transcribed_RNA"/>
</dbReference>
<feature type="region of interest" description="Disordered" evidence="1">
    <location>
        <begin position="121"/>
        <end position="150"/>
    </location>
</feature>
<dbReference type="PANTHER" id="PTHR23232:SF130">
    <property type="entry name" value="KRAB DOMAIN-CONTAINING PROTEIN"/>
    <property type="match status" value="1"/>
</dbReference>
<dbReference type="AlphaFoldDB" id="A0A480NFH3"/>
<dbReference type="EMBL" id="DQIR01141364">
    <property type="protein sequence ID" value="HDA96840.1"/>
    <property type="molecule type" value="Transcribed_RNA"/>
</dbReference>
<dbReference type="GO" id="GO:0006355">
    <property type="term" value="P:regulation of DNA-templated transcription"/>
    <property type="evidence" value="ECO:0007669"/>
    <property type="project" value="InterPro"/>
</dbReference>
<evidence type="ECO:0000256" key="1">
    <source>
        <dbReference type="SAM" id="MobiDB-lite"/>
    </source>
</evidence>
<organism evidence="3">
    <name type="scientific">Sus scrofa</name>
    <name type="common">Pig</name>
    <dbReference type="NCBI Taxonomy" id="9823"/>
    <lineage>
        <taxon>Eukaryota</taxon>
        <taxon>Metazoa</taxon>
        <taxon>Chordata</taxon>
        <taxon>Craniata</taxon>
        <taxon>Vertebrata</taxon>
        <taxon>Euteleostomi</taxon>
        <taxon>Mammalia</taxon>
        <taxon>Eutheria</taxon>
        <taxon>Laurasiatheria</taxon>
        <taxon>Artiodactyla</taxon>
        <taxon>Suina</taxon>
        <taxon>Suidae</taxon>
        <taxon>Sus</taxon>
    </lineage>
</organism>
<dbReference type="PROSITE" id="PS50805">
    <property type="entry name" value="KRAB"/>
    <property type="match status" value="1"/>
</dbReference>
<dbReference type="CDD" id="cd07765">
    <property type="entry name" value="KRAB_A-box"/>
    <property type="match status" value="1"/>
</dbReference>
<proteinExistence type="predicted"/>
<sequence>MAFRDVAVDFTQEEWMLLSPAQRSLYREVMLENYSNMVSLGIPFSKPKLITQLEQGKETWREERKCPPATCSAEPQPELHLCPFCPPDFSSRKFHVQHVLCRHPPWLLTCLCAEDPAQPRDPCSGDPKQPQQACAGSSRFLWPDEQQAQI</sequence>
<dbReference type="Pfam" id="PF01352">
    <property type="entry name" value="KRAB"/>
    <property type="match status" value="1"/>
</dbReference>
<feature type="domain" description="KRAB" evidence="2">
    <location>
        <begin position="1"/>
        <end position="72"/>
    </location>
</feature>
<dbReference type="SUPFAM" id="SSF109640">
    <property type="entry name" value="KRAB domain (Kruppel-associated box)"/>
    <property type="match status" value="1"/>
</dbReference>
<evidence type="ECO:0000313" key="3">
    <source>
        <dbReference type="EMBL" id="HDA96839.1"/>
    </source>
</evidence>